<evidence type="ECO:0000259" key="1">
    <source>
        <dbReference type="SMART" id="SM00382"/>
    </source>
</evidence>
<dbReference type="SUPFAM" id="SSF52540">
    <property type="entry name" value="P-loop containing nucleoside triphosphate hydrolases"/>
    <property type="match status" value="2"/>
</dbReference>
<dbReference type="PANTHER" id="PTHR36168:SF4">
    <property type="entry name" value="ORC1-LIKE AAA ATPASE DOMAIN-CONTAINING PROTEIN"/>
    <property type="match status" value="1"/>
</dbReference>
<dbReference type="Proteomes" id="UP000234275">
    <property type="component" value="Unassembled WGS sequence"/>
</dbReference>
<dbReference type="AlphaFoldDB" id="A0A2I2GF08"/>
<dbReference type="VEuPathDB" id="FungiDB:P170DRAFT_351620"/>
<dbReference type="OrthoDB" id="511599at2759"/>
<evidence type="ECO:0000313" key="2">
    <source>
        <dbReference type="EMBL" id="PLB51462.1"/>
    </source>
</evidence>
<evidence type="ECO:0000313" key="3">
    <source>
        <dbReference type="Proteomes" id="UP000234275"/>
    </source>
</evidence>
<comment type="caution">
    <text evidence="2">The sequence shown here is derived from an EMBL/GenBank/DDBJ whole genome shotgun (WGS) entry which is preliminary data.</text>
</comment>
<proteinExistence type="predicted"/>
<accession>A0A2I2GF08</accession>
<dbReference type="RefSeq" id="XP_024706764.1">
    <property type="nucleotide sequence ID" value="XM_024843881.1"/>
</dbReference>
<dbReference type="EMBL" id="MSFO01000002">
    <property type="protein sequence ID" value="PLB51462.1"/>
    <property type="molecule type" value="Genomic_DNA"/>
</dbReference>
<dbReference type="GeneID" id="36551581"/>
<sequence length="478" mass="53845">MPRKFLETSVTTFGSLLILALGGYSYHIYYKSLVLDKINNAFSSGFSTLELAALSQHGVPPEPGEEPVQDELRFKVLRPEQTTIDSIVTGKIRGSYYLLFGEKGTGKTTMLLDAMRKVQGSGVAMLEAHSDLEVFRLRLGKALDYEYHEDYIGGLFNIRGPREATPLLDIERALNKLEKVALKRKSKLNKPLTLIINNIHFLPDSAEGQHLLTLLQQRAELWAASELVTLVFTSDEYRTTETFRPHATRMQVLNVRDVPKEMAIPALQTYRQAKFQETVSEDILSQAYDRVGGRLIFLEQVARSRDILRMCESICEKEKRWLLSQCWILGAEMDDKAEEQQDYCHAAMLLAKALVELENKAVQPTGGANIPGMPIHKVQELMTRSDFLHKLDQMNIFAIDANGVVKADSVPMQNAFRAVTSDPAFEEHLEATTERLDELEGLGRTTELTMKDLVSGQYAVVTKGVRGQEDTTFVVKRM</sequence>
<dbReference type="PANTHER" id="PTHR36168">
    <property type="entry name" value="CHROMOSOME 1, WHOLE GENOME SHOTGUN SEQUENCE"/>
    <property type="match status" value="1"/>
</dbReference>
<keyword evidence="3" id="KW-1185">Reference proteome</keyword>
<dbReference type="InterPro" id="IPR027417">
    <property type="entry name" value="P-loop_NTPase"/>
</dbReference>
<feature type="domain" description="AAA+ ATPase" evidence="1">
    <location>
        <begin position="93"/>
        <end position="259"/>
    </location>
</feature>
<dbReference type="InterPro" id="IPR056808">
    <property type="entry name" value="HTH_AAA"/>
</dbReference>
<dbReference type="InterPro" id="IPR003593">
    <property type="entry name" value="AAA+_ATPase"/>
</dbReference>
<protein>
    <recommendedName>
        <fullName evidence="1">AAA+ ATPase domain-containing protein</fullName>
    </recommendedName>
</protein>
<dbReference type="Pfam" id="PF24913">
    <property type="entry name" value="WHD_AAA_fung"/>
    <property type="match status" value="1"/>
</dbReference>
<dbReference type="Gene3D" id="3.40.50.300">
    <property type="entry name" value="P-loop containing nucleotide triphosphate hydrolases"/>
    <property type="match status" value="1"/>
</dbReference>
<dbReference type="STRING" id="1392250.A0A2I2GF08"/>
<organism evidence="2 3">
    <name type="scientific">Aspergillus steynii IBT 23096</name>
    <dbReference type="NCBI Taxonomy" id="1392250"/>
    <lineage>
        <taxon>Eukaryota</taxon>
        <taxon>Fungi</taxon>
        <taxon>Dikarya</taxon>
        <taxon>Ascomycota</taxon>
        <taxon>Pezizomycotina</taxon>
        <taxon>Eurotiomycetes</taxon>
        <taxon>Eurotiomycetidae</taxon>
        <taxon>Eurotiales</taxon>
        <taxon>Aspergillaceae</taxon>
        <taxon>Aspergillus</taxon>
        <taxon>Aspergillus subgen. Circumdati</taxon>
    </lineage>
</organism>
<dbReference type="SMART" id="SM00382">
    <property type="entry name" value="AAA"/>
    <property type="match status" value="1"/>
</dbReference>
<reference evidence="2 3" key="1">
    <citation type="submission" date="2016-12" db="EMBL/GenBank/DDBJ databases">
        <title>The genomes of Aspergillus section Nigri reveals drivers in fungal speciation.</title>
        <authorList>
            <consortium name="DOE Joint Genome Institute"/>
            <person name="Vesth T.C."/>
            <person name="Nybo J."/>
            <person name="Theobald S."/>
            <person name="Brandl J."/>
            <person name="Frisvad J.C."/>
            <person name="Nielsen K.F."/>
            <person name="Lyhne E.K."/>
            <person name="Kogle M.E."/>
            <person name="Kuo A."/>
            <person name="Riley R."/>
            <person name="Clum A."/>
            <person name="Nolan M."/>
            <person name="Lipzen A."/>
            <person name="Salamov A."/>
            <person name="Henrissat B."/>
            <person name="Wiebenga A."/>
            <person name="De Vries R.P."/>
            <person name="Grigoriev I.V."/>
            <person name="Mortensen U.H."/>
            <person name="Andersen M.R."/>
            <person name="Baker S.E."/>
        </authorList>
    </citation>
    <scope>NUCLEOTIDE SEQUENCE [LARGE SCALE GENOMIC DNA]</scope>
    <source>
        <strain evidence="2 3">IBT 23096</strain>
    </source>
</reference>
<gene>
    <name evidence="2" type="ORF">P170DRAFT_351620</name>
</gene>
<name>A0A2I2GF08_9EURO</name>